<evidence type="ECO:0000313" key="1">
    <source>
        <dbReference type="EMBL" id="KAL3284524.1"/>
    </source>
</evidence>
<reference evidence="1 2" key="1">
    <citation type="journal article" date="2021" name="BMC Biol.">
        <title>Horizontally acquired antibacterial genes associated with adaptive radiation of ladybird beetles.</title>
        <authorList>
            <person name="Li H.S."/>
            <person name="Tang X.F."/>
            <person name="Huang Y.H."/>
            <person name="Xu Z.Y."/>
            <person name="Chen M.L."/>
            <person name="Du X.Y."/>
            <person name="Qiu B.Y."/>
            <person name="Chen P.T."/>
            <person name="Zhang W."/>
            <person name="Slipinski A."/>
            <person name="Escalona H.E."/>
            <person name="Waterhouse R.M."/>
            <person name="Zwick A."/>
            <person name="Pang H."/>
        </authorList>
    </citation>
    <scope>NUCLEOTIDE SEQUENCE [LARGE SCALE GENOMIC DNA]</scope>
    <source>
        <strain evidence="1">SYSU2018</strain>
    </source>
</reference>
<name>A0ABD2P0U2_9CUCU</name>
<proteinExistence type="predicted"/>
<accession>A0ABD2P0U2</accession>
<comment type="caution">
    <text evidence="1">The sequence shown here is derived from an EMBL/GenBank/DDBJ whole genome shotgun (WGS) entry which is preliminary data.</text>
</comment>
<organism evidence="1 2">
    <name type="scientific">Cryptolaemus montrouzieri</name>
    <dbReference type="NCBI Taxonomy" id="559131"/>
    <lineage>
        <taxon>Eukaryota</taxon>
        <taxon>Metazoa</taxon>
        <taxon>Ecdysozoa</taxon>
        <taxon>Arthropoda</taxon>
        <taxon>Hexapoda</taxon>
        <taxon>Insecta</taxon>
        <taxon>Pterygota</taxon>
        <taxon>Neoptera</taxon>
        <taxon>Endopterygota</taxon>
        <taxon>Coleoptera</taxon>
        <taxon>Polyphaga</taxon>
        <taxon>Cucujiformia</taxon>
        <taxon>Coccinelloidea</taxon>
        <taxon>Coccinellidae</taxon>
        <taxon>Scymninae</taxon>
        <taxon>Scymnini</taxon>
        <taxon>Cryptolaemus</taxon>
    </lineage>
</organism>
<evidence type="ECO:0000313" key="2">
    <source>
        <dbReference type="Proteomes" id="UP001516400"/>
    </source>
</evidence>
<dbReference type="EMBL" id="JABFTP020000165">
    <property type="protein sequence ID" value="KAL3284524.1"/>
    <property type="molecule type" value="Genomic_DNA"/>
</dbReference>
<gene>
    <name evidence="1" type="ORF">HHI36_018682</name>
</gene>
<protein>
    <submittedName>
        <fullName evidence="1">Uncharacterized protein</fullName>
    </submittedName>
</protein>
<keyword evidence="2" id="KW-1185">Reference proteome</keyword>
<dbReference type="Proteomes" id="UP001516400">
    <property type="component" value="Unassembled WGS sequence"/>
</dbReference>
<sequence>MAISIYEADYSYTIASARKLNEKTLASMLKCKTCNSDITFTKSGVNGLGFNINIECGDRKKITIAAKSVAEISLKKSGIEEKKLNQEKGFPEDKLSLSKDDTCSKHGFSSLLCDSTLID</sequence>
<dbReference type="AlphaFoldDB" id="A0ABD2P0U2"/>